<reference evidence="1" key="1">
    <citation type="submission" date="2020-05" db="EMBL/GenBank/DDBJ databases">
        <authorList>
            <person name="Chiriac C."/>
            <person name="Salcher M."/>
            <person name="Ghai R."/>
            <person name="Kavagutti S V."/>
        </authorList>
    </citation>
    <scope>NUCLEOTIDE SEQUENCE</scope>
</reference>
<proteinExistence type="predicted"/>
<dbReference type="Pfam" id="PF12691">
    <property type="entry name" value="Phage_tail_terminator_6"/>
    <property type="match status" value="1"/>
</dbReference>
<name>A0A6J5RTW2_9CAUD</name>
<evidence type="ECO:0000313" key="1">
    <source>
        <dbReference type="EMBL" id="CAB4201908.1"/>
    </source>
</evidence>
<organism evidence="1">
    <name type="scientific">uncultured Caudovirales phage</name>
    <dbReference type="NCBI Taxonomy" id="2100421"/>
    <lineage>
        <taxon>Viruses</taxon>
        <taxon>Duplodnaviria</taxon>
        <taxon>Heunggongvirae</taxon>
        <taxon>Uroviricota</taxon>
        <taxon>Caudoviricetes</taxon>
        <taxon>Peduoviridae</taxon>
        <taxon>Maltschvirus</taxon>
        <taxon>Maltschvirus maltsch</taxon>
    </lineage>
</organism>
<accession>A0A6J5RTW2</accession>
<protein>
    <submittedName>
        <fullName evidence="1">Uncharacterized protein</fullName>
    </submittedName>
</protein>
<gene>
    <name evidence="1" type="ORF">UFOVP1360_2</name>
</gene>
<dbReference type="InterPro" id="IPR024411">
    <property type="entry name" value="Tail_terminator_phage"/>
</dbReference>
<dbReference type="EMBL" id="LR797310">
    <property type="protein sequence ID" value="CAB4201908.1"/>
    <property type="molecule type" value="Genomic_DNA"/>
</dbReference>
<sequence>MIERAFAKLITADTSTPFKYKGAGQAGSTCFVETIPASPDRMVSVQTGIPMPQMTKAAFDLRAIQLRIRGAIRDNNPADAEALYALFNCLDATVLDQGGVDECRLITCTASQSGPVSLGRDSNERYEWSVNLSVRVVNRTAHRP</sequence>